<dbReference type="InterPro" id="IPR036705">
    <property type="entry name" value="Ribosyl_crysJ1_sf"/>
</dbReference>
<organism evidence="1 2">
    <name type="scientific">Shewanella electrica</name>
    <dbReference type="NCBI Taxonomy" id="515560"/>
    <lineage>
        <taxon>Bacteria</taxon>
        <taxon>Pseudomonadati</taxon>
        <taxon>Pseudomonadota</taxon>
        <taxon>Gammaproteobacteria</taxon>
        <taxon>Alteromonadales</taxon>
        <taxon>Shewanellaceae</taxon>
        <taxon>Shewanella</taxon>
    </lineage>
</organism>
<dbReference type="PANTHER" id="PTHR16222:SF12">
    <property type="entry name" value="ADP-RIBOSYLGLYCOHYDROLASE-RELATED"/>
    <property type="match status" value="1"/>
</dbReference>
<comment type="caution">
    <text evidence="1">The sequence shown here is derived from an EMBL/GenBank/DDBJ whole genome shotgun (WGS) entry which is preliminary data.</text>
</comment>
<protein>
    <submittedName>
        <fullName evidence="1">ADP-ribosylglycohydrolase family protein</fullName>
    </submittedName>
</protein>
<name>A0ABT2FG08_9GAMM</name>
<dbReference type="SUPFAM" id="SSF101478">
    <property type="entry name" value="ADP-ribosylglycohydrolase"/>
    <property type="match status" value="1"/>
</dbReference>
<dbReference type="Proteomes" id="UP001201549">
    <property type="component" value="Unassembled WGS sequence"/>
</dbReference>
<proteinExistence type="predicted"/>
<dbReference type="InterPro" id="IPR005502">
    <property type="entry name" value="Ribosyl_crysJ1"/>
</dbReference>
<sequence length="278" mass="30575">MLLALAIGDAYGAGFEFAERSKIEQHNNLTHYEQHGLGIKPGCYTDDTQMSLAISELLIEQQPWTPLNIANKFVSCYKRDRRLGYSSGFQHFLDSIEDGAELLEKINPHSDRNGAAMRAAPIGIIADIAQLLQFAKMQAQITHDTPEGIASAQAIALAAHYFIYALGDKSALTAFVSEHTATMWDDTWQAEVPCSAWETVNAVLTLLSHCDSAEQILLQGVNFGGDVDTVTAVALAIASQSTQYRQTLPEFLTRDLERGVFGHDYLAQLGEQLMALKR</sequence>
<dbReference type="Pfam" id="PF03747">
    <property type="entry name" value="ADP_ribosyl_GH"/>
    <property type="match status" value="1"/>
</dbReference>
<keyword evidence="2" id="KW-1185">Reference proteome</keyword>
<dbReference type="RefSeq" id="WP_238894548.1">
    <property type="nucleotide sequence ID" value="NZ_JAKOGG010000001.1"/>
</dbReference>
<accession>A0ABT2FG08</accession>
<dbReference type="InterPro" id="IPR050792">
    <property type="entry name" value="ADP-ribosylglycohydrolase"/>
</dbReference>
<dbReference type="Gene3D" id="1.10.4080.10">
    <property type="entry name" value="ADP-ribosylation/Crystallin J1"/>
    <property type="match status" value="1"/>
</dbReference>
<dbReference type="EMBL" id="JAKOGG010000001">
    <property type="protein sequence ID" value="MCS4555146.1"/>
    <property type="molecule type" value="Genomic_DNA"/>
</dbReference>
<reference evidence="2" key="1">
    <citation type="submission" date="2023-07" db="EMBL/GenBank/DDBJ databases">
        <title>Shewanella mangrovi sp. nov., an acetaldehyde- degrading bacterium isolated from mangrove sediment.</title>
        <authorList>
            <person name="Liu Y."/>
        </authorList>
    </citation>
    <scope>NUCLEOTIDE SEQUENCE [LARGE SCALE GENOMIC DNA]</scope>
    <source>
        <strain evidence="2">C32</strain>
    </source>
</reference>
<gene>
    <name evidence="1" type="ORF">L9G74_01715</name>
</gene>
<evidence type="ECO:0000313" key="1">
    <source>
        <dbReference type="EMBL" id="MCS4555146.1"/>
    </source>
</evidence>
<dbReference type="PANTHER" id="PTHR16222">
    <property type="entry name" value="ADP-RIBOSYLGLYCOHYDROLASE"/>
    <property type="match status" value="1"/>
</dbReference>
<evidence type="ECO:0000313" key="2">
    <source>
        <dbReference type="Proteomes" id="UP001201549"/>
    </source>
</evidence>